<feature type="region of interest" description="Disordered" evidence="1">
    <location>
        <begin position="29"/>
        <end position="48"/>
    </location>
</feature>
<keyword evidence="2" id="KW-0472">Membrane</keyword>
<gene>
    <name evidence="3" type="ORF">A2801_01830</name>
</gene>
<name>A0A1F7YPD8_9BACT</name>
<reference evidence="3 4" key="1">
    <citation type="journal article" date="2016" name="Nat. Commun.">
        <title>Thousands of microbial genomes shed light on interconnected biogeochemical processes in an aquifer system.</title>
        <authorList>
            <person name="Anantharaman K."/>
            <person name="Brown C.T."/>
            <person name="Hug L.A."/>
            <person name="Sharon I."/>
            <person name="Castelle C.J."/>
            <person name="Probst A.J."/>
            <person name="Thomas B.C."/>
            <person name="Singh A."/>
            <person name="Wilkins M.J."/>
            <person name="Karaoz U."/>
            <person name="Brodie E.L."/>
            <person name="Williams K.H."/>
            <person name="Hubbard S.S."/>
            <person name="Banfield J.F."/>
        </authorList>
    </citation>
    <scope>NUCLEOTIDE SEQUENCE [LARGE SCALE GENOMIC DNA]</scope>
</reference>
<accession>A0A1F7YPD8</accession>
<dbReference type="InterPro" id="IPR013783">
    <property type="entry name" value="Ig-like_fold"/>
</dbReference>
<keyword evidence="2" id="KW-1133">Transmembrane helix</keyword>
<dbReference type="EMBL" id="MGGM01000018">
    <property type="protein sequence ID" value="OGM29137.1"/>
    <property type="molecule type" value="Genomic_DNA"/>
</dbReference>
<evidence type="ECO:0000313" key="3">
    <source>
        <dbReference type="EMBL" id="OGM29137.1"/>
    </source>
</evidence>
<sequence>MRLEPIIAIILGSLIGMGVAFGIWQANKTTSPPDQKPQTETSSDASTVTALQTASDGGITITSPLQHQVLTEDHVLVTGTAAAQTTIAIVSEESSNIIMTKSDGAFESDIAVSGGNNKILVKQFGDSSSEIVLDVVYSSQVEGESLTFISGTITDISQESIQTRTDDGNIVQLSTDENTSTINILDDPKEIEREELAIGDYIIAIGTIEEDESLNTARILVSAPAEKTTAVAVQGTVTKLNSLEFSLIEEDGTPHALDAHGNIVVTTSAESELKQAKFSDIDVDDVILVVGQIVDDELSTNRIHIVRDAQ</sequence>
<evidence type="ECO:0000256" key="1">
    <source>
        <dbReference type="SAM" id="MobiDB-lite"/>
    </source>
</evidence>
<dbReference type="Gene3D" id="2.60.40.10">
    <property type="entry name" value="Immunoglobulins"/>
    <property type="match status" value="1"/>
</dbReference>
<evidence type="ECO:0000313" key="4">
    <source>
        <dbReference type="Proteomes" id="UP000177263"/>
    </source>
</evidence>
<protein>
    <recommendedName>
        <fullName evidence="5">DUF5666 domain-containing protein</fullName>
    </recommendedName>
</protein>
<organism evidence="3 4">
    <name type="scientific">Candidatus Woesebacteria bacterium RIFCSPHIGHO2_01_FULL_41_10</name>
    <dbReference type="NCBI Taxonomy" id="1802500"/>
    <lineage>
        <taxon>Bacteria</taxon>
        <taxon>Candidatus Woeseibacteriota</taxon>
    </lineage>
</organism>
<keyword evidence="2" id="KW-0812">Transmembrane</keyword>
<proteinExistence type="predicted"/>
<feature type="transmembrane region" description="Helical" evidence="2">
    <location>
        <begin position="6"/>
        <end position="26"/>
    </location>
</feature>
<dbReference type="Proteomes" id="UP000177263">
    <property type="component" value="Unassembled WGS sequence"/>
</dbReference>
<evidence type="ECO:0000256" key="2">
    <source>
        <dbReference type="SAM" id="Phobius"/>
    </source>
</evidence>
<dbReference type="AlphaFoldDB" id="A0A1F7YPD8"/>
<comment type="caution">
    <text evidence="3">The sequence shown here is derived from an EMBL/GenBank/DDBJ whole genome shotgun (WGS) entry which is preliminary data.</text>
</comment>
<evidence type="ECO:0008006" key="5">
    <source>
        <dbReference type="Google" id="ProtNLM"/>
    </source>
</evidence>
<dbReference type="STRING" id="1802500.A2801_01830"/>